<evidence type="ECO:0000313" key="12">
    <source>
        <dbReference type="EMBL" id="MCK0087971.1"/>
    </source>
</evidence>
<dbReference type="InterPro" id="IPR005747">
    <property type="entry name" value="MutS2"/>
</dbReference>
<dbReference type="GO" id="GO:0019843">
    <property type="term" value="F:rRNA binding"/>
    <property type="evidence" value="ECO:0007669"/>
    <property type="project" value="UniProtKB-UniRule"/>
</dbReference>
<feature type="coiled-coil region" evidence="9">
    <location>
        <begin position="502"/>
        <end position="621"/>
    </location>
</feature>
<dbReference type="InterPro" id="IPR036063">
    <property type="entry name" value="Smr_dom_sf"/>
</dbReference>
<evidence type="ECO:0000256" key="2">
    <source>
        <dbReference type="ARBA" id="ARBA00022730"/>
    </source>
</evidence>
<evidence type="ECO:0000259" key="11">
    <source>
        <dbReference type="PROSITE" id="PS50828"/>
    </source>
</evidence>
<dbReference type="GO" id="GO:0140664">
    <property type="term" value="F:ATP-dependent DNA damage sensor activity"/>
    <property type="evidence" value="ECO:0007669"/>
    <property type="project" value="InterPro"/>
</dbReference>
<dbReference type="SUPFAM" id="SSF52540">
    <property type="entry name" value="P-loop containing nucleoside triphosphate hydrolases"/>
    <property type="match status" value="1"/>
</dbReference>
<evidence type="ECO:0000256" key="5">
    <source>
        <dbReference type="ARBA" id="ARBA00022840"/>
    </source>
</evidence>
<dbReference type="InterPro" id="IPR002625">
    <property type="entry name" value="Smr_dom"/>
</dbReference>
<keyword evidence="6 8" id="KW-0694">RNA-binding</keyword>
<dbReference type="GO" id="GO:0004519">
    <property type="term" value="F:endonuclease activity"/>
    <property type="evidence" value="ECO:0007669"/>
    <property type="project" value="UniProtKB-UniRule"/>
</dbReference>
<evidence type="ECO:0000256" key="4">
    <source>
        <dbReference type="ARBA" id="ARBA00022801"/>
    </source>
</evidence>
<dbReference type="PANTHER" id="PTHR48466:SF2">
    <property type="entry name" value="OS10G0509000 PROTEIN"/>
    <property type="match status" value="1"/>
</dbReference>
<feature type="region of interest" description="Disordered" evidence="10">
    <location>
        <begin position="689"/>
        <end position="714"/>
    </location>
</feature>
<feature type="domain" description="Smr" evidence="11">
    <location>
        <begin position="725"/>
        <end position="800"/>
    </location>
</feature>
<dbReference type="InterPro" id="IPR045076">
    <property type="entry name" value="MutS"/>
</dbReference>
<gene>
    <name evidence="8" type="primary">mutS2</name>
    <name evidence="8" type="synonym">rqcU</name>
    <name evidence="12" type="ORF">K5I21_19275</name>
</gene>
<evidence type="ECO:0000313" key="13">
    <source>
        <dbReference type="Proteomes" id="UP001203136"/>
    </source>
</evidence>
<evidence type="ECO:0000256" key="8">
    <source>
        <dbReference type="HAMAP-Rule" id="MF_00092"/>
    </source>
</evidence>
<dbReference type="SUPFAM" id="SSF160443">
    <property type="entry name" value="SMR domain-like"/>
    <property type="match status" value="1"/>
</dbReference>
<dbReference type="InterPro" id="IPR046893">
    <property type="entry name" value="MSSS"/>
</dbReference>
<dbReference type="PANTHER" id="PTHR48466">
    <property type="entry name" value="OS10G0509000 PROTEIN-RELATED"/>
    <property type="match status" value="1"/>
</dbReference>
<dbReference type="InterPro" id="IPR027417">
    <property type="entry name" value="P-loop_NTPase"/>
</dbReference>
<dbReference type="SMART" id="SM00533">
    <property type="entry name" value="MUTSd"/>
    <property type="match status" value="1"/>
</dbReference>
<feature type="compositionally biased region" description="Low complexity" evidence="10">
    <location>
        <begin position="697"/>
        <end position="714"/>
    </location>
</feature>
<dbReference type="PIRSF" id="PIRSF005814">
    <property type="entry name" value="MutS_YshD"/>
    <property type="match status" value="1"/>
</dbReference>
<proteinExistence type="inferred from homology"/>
<dbReference type="Gene3D" id="3.40.50.300">
    <property type="entry name" value="P-loop containing nucleotide triphosphate hydrolases"/>
    <property type="match status" value="1"/>
</dbReference>
<dbReference type="HAMAP" id="MF_00092">
    <property type="entry name" value="MutS2"/>
    <property type="match status" value="1"/>
</dbReference>
<dbReference type="InterPro" id="IPR000432">
    <property type="entry name" value="DNA_mismatch_repair_MutS_C"/>
</dbReference>
<evidence type="ECO:0000256" key="3">
    <source>
        <dbReference type="ARBA" id="ARBA00022741"/>
    </source>
</evidence>
<evidence type="ECO:0000256" key="1">
    <source>
        <dbReference type="ARBA" id="ARBA00022722"/>
    </source>
</evidence>
<keyword evidence="7 8" id="KW-0238">DNA-binding</keyword>
<comment type="similarity">
    <text evidence="8">Belongs to the DNA mismatch repair MutS family. MutS2 subfamily.</text>
</comment>
<dbReference type="Pfam" id="PF20297">
    <property type="entry name" value="MSSS"/>
    <property type="match status" value="1"/>
</dbReference>
<dbReference type="FunFam" id="3.40.50.300:FF:000830">
    <property type="entry name" value="Endonuclease MutS2"/>
    <property type="match status" value="1"/>
</dbReference>
<dbReference type="AlphaFoldDB" id="A0AAW5F7T6"/>
<dbReference type="Gene3D" id="3.30.1370.110">
    <property type="match status" value="1"/>
</dbReference>
<dbReference type="CDD" id="cd03280">
    <property type="entry name" value="ABC_MutS2"/>
    <property type="match status" value="1"/>
</dbReference>
<dbReference type="PROSITE" id="PS00486">
    <property type="entry name" value="DNA_MISMATCH_REPAIR_2"/>
    <property type="match status" value="1"/>
</dbReference>
<dbReference type="GO" id="GO:0030983">
    <property type="term" value="F:mismatched DNA binding"/>
    <property type="evidence" value="ECO:0007669"/>
    <property type="project" value="InterPro"/>
</dbReference>
<keyword evidence="5 8" id="KW-0067">ATP-binding</keyword>
<dbReference type="SUPFAM" id="SSF48334">
    <property type="entry name" value="DNA repair protein MutS, domain III"/>
    <property type="match status" value="1"/>
</dbReference>
<keyword evidence="3 8" id="KW-0547">Nucleotide-binding</keyword>
<dbReference type="EMBL" id="JAINVB010000001">
    <property type="protein sequence ID" value="MCK0087971.1"/>
    <property type="molecule type" value="Genomic_DNA"/>
</dbReference>
<dbReference type="InterPro" id="IPR036187">
    <property type="entry name" value="DNA_mismatch_repair_MutS_sf"/>
</dbReference>
<evidence type="ECO:0000256" key="6">
    <source>
        <dbReference type="ARBA" id="ARBA00022884"/>
    </source>
</evidence>
<dbReference type="InterPro" id="IPR007696">
    <property type="entry name" value="DNA_mismatch_repair_MutS_core"/>
</dbReference>
<reference evidence="12" key="1">
    <citation type="journal article" date="2022" name="Cell Host Microbe">
        <title>Colonization of the live biotherapeutic product VE303 and modulation of the microbiota and metabolites in healthy volunteers.</title>
        <authorList>
            <person name="Dsouza M."/>
            <person name="Menon R."/>
            <person name="Crossette E."/>
            <person name="Bhattarai S.K."/>
            <person name="Schneider J."/>
            <person name="Kim Y.G."/>
            <person name="Reddy S."/>
            <person name="Caballero S."/>
            <person name="Felix C."/>
            <person name="Cornacchione L."/>
            <person name="Hendrickson J."/>
            <person name="Watson A.R."/>
            <person name="Minot S.S."/>
            <person name="Greenfield N."/>
            <person name="Schopf L."/>
            <person name="Szabady R."/>
            <person name="Patarroyo J."/>
            <person name="Smith W."/>
            <person name="Harrison P."/>
            <person name="Kuijper E.J."/>
            <person name="Kelly C.P."/>
            <person name="Olle B."/>
            <person name="Bobilev D."/>
            <person name="Silber J.L."/>
            <person name="Bucci V."/>
            <person name="Roberts B."/>
            <person name="Faith J."/>
            <person name="Norman J.M."/>
        </authorList>
    </citation>
    <scope>NUCLEOTIDE SEQUENCE</scope>
    <source>
        <strain evidence="12">VE303-04</strain>
    </source>
</reference>
<name>A0AAW5F7T6_CLOSY</name>
<evidence type="ECO:0000256" key="7">
    <source>
        <dbReference type="ARBA" id="ARBA00023125"/>
    </source>
</evidence>
<dbReference type="SMART" id="SM00534">
    <property type="entry name" value="MUTSac"/>
    <property type="match status" value="1"/>
</dbReference>
<dbReference type="GO" id="GO:0043023">
    <property type="term" value="F:ribosomal large subunit binding"/>
    <property type="evidence" value="ECO:0007669"/>
    <property type="project" value="UniProtKB-UniRule"/>
</dbReference>
<evidence type="ECO:0000256" key="9">
    <source>
        <dbReference type="SAM" id="Coils"/>
    </source>
</evidence>
<dbReference type="Pfam" id="PF00488">
    <property type="entry name" value="MutS_V"/>
    <property type="match status" value="1"/>
</dbReference>
<dbReference type="NCBIfam" id="TIGR01069">
    <property type="entry name" value="mutS2"/>
    <property type="match status" value="1"/>
</dbReference>
<dbReference type="GO" id="GO:0016887">
    <property type="term" value="F:ATP hydrolysis activity"/>
    <property type="evidence" value="ECO:0007669"/>
    <property type="project" value="InterPro"/>
</dbReference>
<keyword evidence="1 8" id="KW-0540">Nuclease</keyword>
<dbReference type="GO" id="GO:0072344">
    <property type="term" value="P:rescue of stalled ribosome"/>
    <property type="evidence" value="ECO:0007669"/>
    <property type="project" value="UniProtKB-UniRule"/>
</dbReference>
<dbReference type="GO" id="GO:0006298">
    <property type="term" value="P:mismatch repair"/>
    <property type="evidence" value="ECO:0007669"/>
    <property type="project" value="InterPro"/>
</dbReference>
<keyword evidence="4 8" id="KW-0378">Hydrolase</keyword>
<dbReference type="EC" id="3.1.-.-" evidence="8"/>
<keyword evidence="9" id="KW-0175">Coiled coil</keyword>
<accession>A0AAW5F7T6</accession>
<organism evidence="12 13">
    <name type="scientific">Clostridium symbiosum</name>
    <name type="common">Bacteroides symbiosus</name>
    <dbReference type="NCBI Taxonomy" id="1512"/>
    <lineage>
        <taxon>Bacteria</taxon>
        <taxon>Bacillati</taxon>
        <taxon>Bacillota</taxon>
        <taxon>Clostridia</taxon>
        <taxon>Lachnospirales</taxon>
        <taxon>Lachnospiraceae</taxon>
        <taxon>Otoolea</taxon>
    </lineage>
</organism>
<keyword evidence="8 12" id="KW-0255">Endonuclease</keyword>
<dbReference type="SMART" id="SM00463">
    <property type="entry name" value="SMR"/>
    <property type="match status" value="1"/>
</dbReference>
<protein>
    <recommendedName>
        <fullName evidence="8">Endonuclease MutS2</fullName>
        <ecNumber evidence="8">3.1.-.-</ecNumber>
    </recommendedName>
    <alternativeName>
        <fullName evidence="8">Ribosome-associated protein quality control-upstream factor</fullName>
        <shortName evidence="8">RQC-upstream factor</shortName>
        <shortName evidence="8">RqcU</shortName>
        <ecNumber evidence="8">3.6.4.-</ecNumber>
    </alternativeName>
</protein>
<dbReference type="RefSeq" id="WP_024739569.1">
    <property type="nucleotide sequence ID" value="NZ_CABHNX010000202.1"/>
</dbReference>
<comment type="function">
    <text evidence="8">Acts as a ribosome collision sensor, splitting the ribosome into its 2 subunits. Detects stalled/collided 70S ribosomes which it binds and splits by an ATP-hydrolysis driven conformational change. Acts upstream of the ribosome quality control system (RQC), a ribosome-associated complex that mediates the extraction of incompletely synthesized nascent chains from stalled ribosomes and their subsequent degradation. Probably generates substrates for RQC.</text>
</comment>
<comment type="caution">
    <text evidence="12">The sequence shown here is derived from an EMBL/GenBank/DDBJ whole genome shotgun (WGS) entry which is preliminary data.</text>
</comment>
<dbReference type="GO" id="GO:0045910">
    <property type="term" value="P:negative regulation of DNA recombination"/>
    <property type="evidence" value="ECO:0007669"/>
    <property type="project" value="InterPro"/>
</dbReference>
<evidence type="ECO:0000256" key="10">
    <source>
        <dbReference type="SAM" id="MobiDB-lite"/>
    </source>
</evidence>
<keyword evidence="2 8" id="KW-0699">rRNA-binding</keyword>
<dbReference type="GO" id="GO:0005524">
    <property type="term" value="F:ATP binding"/>
    <property type="evidence" value="ECO:0007669"/>
    <property type="project" value="UniProtKB-UniRule"/>
</dbReference>
<dbReference type="EC" id="3.6.4.-" evidence="8"/>
<dbReference type="PROSITE" id="PS50828">
    <property type="entry name" value="SMR"/>
    <property type="match status" value="1"/>
</dbReference>
<dbReference type="Proteomes" id="UP001203136">
    <property type="component" value="Unassembled WGS sequence"/>
</dbReference>
<comment type="function">
    <text evidence="8">Endonuclease that is involved in the suppression of homologous recombination and thus may have a key role in the control of bacterial genetic diversity.</text>
</comment>
<dbReference type="Pfam" id="PF01713">
    <property type="entry name" value="Smr"/>
    <property type="match status" value="1"/>
</dbReference>
<feature type="binding site" evidence="8">
    <location>
        <begin position="332"/>
        <end position="339"/>
    </location>
    <ligand>
        <name>ATP</name>
        <dbReference type="ChEBI" id="CHEBI:30616"/>
    </ligand>
</feature>
<comment type="subunit">
    <text evidence="8">Homodimer. Binds to stalled ribosomes, contacting rRNA.</text>
</comment>
<sequence>MNQKALKTLEYNKIIAQLEEYASTQIGKTLCRELVPSCSLEEIRRNQTETTDAATRVRMKGSLSFGGVKDVRGSLKRLEIGSSLNIIELLAVSSLLTVTARAKAYGRREESELPDDSLDEMFRTLEPLTPVNTEIKRCIISEDDVSDDASPGLSKVRKSMKIIAGRVHTQLNSVLNSSRAYLQEAVITMRDGRYCLPVKSEYKNQVPGMVHDQSSTGSTIFIEPMAVVKLNNELRELEIQEKREIEFVLTALSGELVPYTDTIALNLELLAKLDFIFAKAALSRHFNCTEPKFNNRRYINIKDGRHPLLDPKQVVPINIYLGDQFDLLIVTGPNTGGKTVSLKTVGLFTLMGQAGLHIPAFDGSELAVFEEVFADIGDEQSIEQSLSTFSAHMTNIVSILEQADSNSLCLFDELGAGTDPTEGAALAIAVLSFLHNMSCRTMATTHYSELKVYALTTPGVENACCEFSLETLRPTYRLLIGIPGKSNAFAISKKLGLPDYIIEDAKKHIEQEDEAFEDLLADLEDNRVTIEKERAEIASYKEQVAILKRRLEQKEERFSEQKDKMLEKAREEAQRILQDAKDTADQTIRSINRLAKESGVNKELEAERSKLRNKLSDVDKKLAVKPAVPKKAVSPKSLRLGDTVRVLSMNLKGTVSSLPNAKGDLYVQMGILRSLVNIKDLELVDEKTISGPGIPQSGPRSSGNKNGSGSSKIKMSKSFSISPEINLIGMTVDEAVPALDKYLDDAYLAHLPQVRVVHGRGTGALKAGVHRHLKRLNYVKDFRLGEFGEGDTGVTIVTFK</sequence>